<evidence type="ECO:0000313" key="8">
    <source>
        <dbReference type="EMBL" id="KAA1126124.1"/>
    </source>
</evidence>
<evidence type="ECO:0000313" key="7">
    <source>
        <dbReference type="EMBL" id="KAA1097652.1"/>
    </source>
</evidence>
<dbReference type="PANTHER" id="PTHR17920:SF23">
    <property type="entry name" value="DUF726-DOMAIN-CONTAINING PROTEIN"/>
    <property type="match status" value="1"/>
</dbReference>
<comment type="subcellular location">
    <subcellularLocation>
        <location evidence="1">Membrane</location>
        <topology evidence="1">Multi-pass membrane protein</topology>
    </subcellularLocation>
</comment>
<dbReference type="OrthoDB" id="277931at2759"/>
<evidence type="ECO:0008006" key="11">
    <source>
        <dbReference type="Google" id="ProtNLM"/>
    </source>
</evidence>
<evidence type="ECO:0000313" key="9">
    <source>
        <dbReference type="Proteomes" id="UP000324748"/>
    </source>
</evidence>
<dbReference type="PANTHER" id="PTHR17920">
    <property type="entry name" value="TRANSMEMBRANE AND COILED-COIL DOMAIN-CONTAINING PROTEIN 4 TMCO4"/>
    <property type="match status" value="1"/>
</dbReference>
<accession>A0A5B0RMZ9</accession>
<organism evidence="8 10">
    <name type="scientific">Puccinia graminis f. sp. tritici</name>
    <dbReference type="NCBI Taxonomy" id="56615"/>
    <lineage>
        <taxon>Eukaryota</taxon>
        <taxon>Fungi</taxon>
        <taxon>Dikarya</taxon>
        <taxon>Basidiomycota</taxon>
        <taxon>Pucciniomycotina</taxon>
        <taxon>Pucciniomycetes</taxon>
        <taxon>Pucciniales</taxon>
        <taxon>Pucciniaceae</taxon>
        <taxon>Puccinia</taxon>
    </lineage>
</organism>
<evidence type="ECO:0000256" key="4">
    <source>
        <dbReference type="ARBA" id="ARBA00023136"/>
    </source>
</evidence>
<dbReference type="EMBL" id="VSWC01000066">
    <property type="protein sequence ID" value="KAA1097652.1"/>
    <property type="molecule type" value="Genomic_DNA"/>
</dbReference>
<dbReference type="Proteomes" id="UP000325313">
    <property type="component" value="Unassembled WGS sequence"/>
</dbReference>
<dbReference type="GO" id="GO:0016020">
    <property type="term" value="C:membrane"/>
    <property type="evidence" value="ECO:0007669"/>
    <property type="project" value="UniProtKB-SubCell"/>
</dbReference>
<evidence type="ECO:0000313" key="10">
    <source>
        <dbReference type="Proteomes" id="UP000325313"/>
    </source>
</evidence>
<dbReference type="Pfam" id="PF05277">
    <property type="entry name" value="DUF726"/>
    <property type="match status" value="1"/>
</dbReference>
<evidence type="ECO:0000256" key="1">
    <source>
        <dbReference type="ARBA" id="ARBA00004141"/>
    </source>
</evidence>
<proteinExistence type="predicted"/>
<gene>
    <name evidence="7" type="ORF">PGT21_016206</name>
    <name evidence="8" type="ORF">PGTUg99_025847</name>
</gene>
<evidence type="ECO:0000256" key="2">
    <source>
        <dbReference type="ARBA" id="ARBA00022692"/>
    </source>
</evidence>
<reference evidence="9 10" key="1">
    <citation type="submission" date="2019-05" db="EMBL/GenBank/DDBJ databases">
        <title>Emergence of the Ug99 lineage of the wheat stem rust pathogen through somatic hybridization.</title>
        <authorList>
            <person name="Li F."/>
            <person name="Upadhyaya N.M."/>
            <person name="Sperschneider J."/>
            <person name="Matny O."/>
            <person name="Nguyen-Phuc H."/>
            <person name="Mago R."/>
            <person name="Raley C."/>
            <person name="Miller M.E."/>
            <person name="Silverstein K.A.T."/>
            <person name="Henningsen E."/>
            <person name="Hirsch C.D."/>
            <person name="Visser B."/>
            <person name="Pretorius Z.A."/>
            <person name="Steffenson B.J."/>
            <person name="Schwessinger B."/>
            <person name="Dodds P.N."/>
            <person name="Figueroa M."/>
        </authorList>
    </citation>
    <scope>NUCLEOTIDE SEQUENCE [LARGE SCALE GENOMIC DNA]</scope>
    <source>
        <strain evidence="7">21-0</strain>
        <strain evidence="8 10">Ug99</strain>
    </source>
</reference>
<keyword evidence="3 6" id="KW-1133">Transmembrane helix</keyword>
<feature type="transmembrane region" description="Helical" evidence="6">
    <location>
        <begin position="317"/>
        <end position="347"/>
    </location>
</feature>
<name>A0A5B0RMZ9_PUCGR</name>
<evidence type="ECO:0000256" key="3">
    <source>
        <dbReference type="ARBA" id="ARBA00022989"/>
    </source>
</evidence>
<evidence type="ECO:0000256" key="5">
    <source>
        <dbReference type="SAM" id="MobiDB-lite"/>
    </source>
</evidence>
<comment type="caution">
    <text evidence="8">The sequence shown here is derived from an EMBL/GenBank/DDBJ whole genome shotgun (WGS) entry which is preliminary data.</text>
</comment>
<dbReference type="AlphaFoldDB" id="A0A5B0RMZ9"/>
<sequence length="668" mass="72737">MDNPTKVDLFYERWEPFHLQIVSIAVKYASEEVQANRLEESFQPLCSPSLPPTTPPTTTPTPLLVDSLPPPEPNPTAHSSDNHYPTLKELSSIDSTIEKEEKVDHPKTTTTIGYSRVPTRSEEEKIKEEEIAAEKAEELDQGVHQEWLETRKKGCEGWMKFILESVKVDPASLPEKPLRTDLTELLKEIPSTMHVEIIHDLVIFSLSASHISPTNAPLSSSKPTTNENLNYSALDRQLVFQAAEALGIEPTIVYGAEKLVAQELFFILQQQSQAASKHQGDGEVEDAQAETTPESKLTKSSKAAILAAAGKKKWLRYLGAGAGVIVGGVAIGLTGGLAAPVLAPFLVGLSGGALGFLATSGGAILIGTLFGLAGGGLVGYRAQRRLKGIDEFTFERLPDQDGEVDGDLPRIPSLHATIVSSGFLLTATEYKDMWMPTLSKTIDRRDVYALKVETGALLSAGKDLETYIRDTLLQHGATEIIRHTVLASVCAALLLPASIYKAAVMALDNEYQRTRDICEKAGILLADMIEQKAHGARPLTLIGSGMGSITIVRALLELSKRGAGAAEFQIDQVILICSPLSPDPIEWKTIRRMASRRVVNVYSKNDWVLAILARLDSLLSARRVAHVAGLRDLNLPHISSVDVSDLVHGHLELNSKIPLILDRIDINR</sequence>
<feature type="compositionally biased region" description="Pro residues" evidence="5">
    <location>
        <begin position="49"/>
        <end position="59"/>
    </location>
</feature>
<feature type="region of interest" description="Disordered" evidence="5">
    <location>
        <begin position="99"/>
        <end position="125"/>
    </location>
</feature>
<evidence type="ECO:0000256" key="6">
    <source>
        <dbReference type="SAM" id="Phobius"/>
    </source>
</evidence>
<feature type="region of interest" description="Disordered" evidence="5">
    <location>
        <begin position="42"/>
        <end position="86"/>
    </location>
</feature>
<feature type="transmembrane region" description="Helical" evidence="6">
    <location>
        <begin position="353"/>
        <end position="378"/>
    </location>
</feature>
<keyword evidence="9" id="KW-1185">Reference proteome</keyword>
<dbReference type="Proteomes" id="UP000324748">
    <property type="component" value="Unassembled WGS sequence"/>
</dbReference>
<keyword evidence="4 6" id="KW-0472">Membrane</keyword>
<protein>
    <recommendedName>
        <fullName evidence="11">DUF726-domain-containing protein</fullName>
    </recommendedName>
</protein>
<dbReference type="InterPro" id="IPR007941">
    <property type="entry name" value="DUF726"/>
</dbReference>
<dbReference type="EMBL" id="VDEP01000173">
    <property type="protein sequence ID" value="KAA1126124.1"/>
    <property type="molecule type" value="Genomic_DNA"/>
</dbReference>
<keyword evidence="2 6" id="KW-0812">Transmembrane</keyword>